<accession>W9QP36</accession>
<dbReference type="EMBL" id="KE343481">
    <property type="protein sequence ID" value="EXB30381.1"/>
    <property type="molecule type" value="Genomic_DNA"/>
</dbReference>
<evidence type="ECO:0000313" key="2">
    <source>
        <dbReference type="Proteomes" id="UP000030645"/>
    </source>
</evidence>
<organism evidence="1 2">
    <name type="scientific">Morus notabilis</name>
    <dbReference type="NCBI Taxonomy" id="981085"/>
    <lineage>
        <taxon>Eukaryota</taxon>
        <taxon>Viridiplantae</taxon>
        <taxon>Streptophyta</taxon>
        <taxon>Embryophyta</taxon>
        <taxon>Tracheophyta</taxon>
        <taxon>Spermatophyta</taxon>
        <taxon>Magnoliopsida</taxon>
        <taxon>eudicotyledons</taxon>
        <taxon>Gunneridae</taxon>
        <taxon>Pentapetalae</taxon>
        <taxon>rosids</taxon>
        <taxon>fabids</taxon>
        <taxon>Rosales</taxon>
        <taxon>Moraceae</taxon>
        <taxon>Moreae</taxon>
        <taxon>Morus</taxon>
    </lineage>
</organism>
<proteinExistence type="predicted"/>
<dbReference type="AlphaFoldDB" id="W9QP36"/>
<gene>
    <name evidence="1" type="ORF">L484_001748</name>
</gene>
<reference evidence="2" key="1">
    <citation type="submission" date="2013-01" db="EMBL/GenBank/DDBJ databases">
        <title>Draft Genome Sequence of a Mulberry Tree, Morus notabilis C.K. Schneid.</title>
        <authorList>
            <person name="He N."/>
            <person name="Zhao S."/>
        </authorList>
    </citation>
    <scope>NUCLEOTIDE SEQUENCE</scope>
</reference>
<protein>
    <submittedName>
        <fullName evidence="1">Uncharacterized protein</fullName>
    </submittedName>
</protein>
<sequence>MAAYMLDLTPSIGPLQRSTLPRFALPYFARRSRMTLAELTDLAEQPMLSRSVSVSITEMRQIGEA</sequence>
<evidence type="ECO:0000313" key="1">
    <source>
        <dbReference type="EMBL" id="EXB30381.1"/>
    </source>
</evidence>
<keyword evidence="2" id="KW-1185">Reference proteome</keyword>
<name>W9QP36_9ROSA</name>
<dbReference type="Proteomes" id="UP000030645">
    <property type="component" value="Unassembled WGS sequence"/>
</dbReference>